<protein>
    <submittedName>
        <fullName evidence="1">Uncharacterized protein</fullName>
    </submittedName>
</protein>
<dbReference type="AlphaFoldDB" id="A0A2P2PZ47"/>
<reference evidence="1" key="1">
    <citation type="submission" date="2018-02" db="EMBL/GenBank/DDBJ databases">
        <title>Rhizophora mucronata_Transcriptome.</title>
        <authorList>
            <person name="Meera S.P."/>
            <person name="Sreeshan A."/>
            <person name="Augustine A."/>
        </authorList>
    </citation>
    <scope>NUCLEOTIDE SEQUENCE</scope>
    <source>
        <tissue evidence="1">Leaf</tissue>
    </source>
</reference>
<dbReference type="EMBL" id="GGEC01079439">
    <property type="protein sequence ID" value="MBX59923.1"/>
    <property type="molecule type" value="Transcribed_RNA"/>
</dbReference>
<name>A0A2P2PZ47_RHIMU</name>
<sequence>MLSLNELALMEEEKETKKRIVNIQYINQDCQQIRKHLLQCSCPNAYKPLIIV</sequence>
<organism evidence="1">
    <name type="scientific">Rhizophora mucronata</name>
    <name type="common">Asiatic mangrove</name>
    <dbReference type="NCBI Taxonomy" id="61149"/>
    <lineage>
        <taxon>Eukaryota</taxon>
        <taxon>Viridiplantae</taxon>
        <taxon>Streptophyta</taxon>
        <taxon>Embryophyta</taxon>
        <taxon>Tracheophyta</taxon>
        <taxon>Spermatophyta</taxon>
        <taxon>Magnoliopsida</taxon>
        <taxon>eudicotyledons</taxon>
        <taxon>Gunneridae</taxon>
        <taxon>Pentapetalae</taxon>
        <taxon>rosids</taxon>
        <taxon>fabids</taxon>
        <taxon>Malpighiales</taxon>
        <taxon>Rhizophoraceae</taxon>
        <taxon>Rhizophora</taxon>
    </lineage>
</organism>
<proteinExistence type="predicted"/>
<accession>A0A2P2PZ47</accession>
<evidence type="ECO:0000313" key="1">
    <source>
        <dbReference type="EMBL" id="MBX59923.1"/>
    </source>
</evidence>